<evidence type="ECO:0000259" key="16">
    <source>
        <dbReference type="PROSITE" id="PS50885"/>
    </source>
</evidence>
<comment type="subcellular location">
    <subcellularLocation>
        <location evidence="2">Cell membrane</location>
        <topology evidence="2">Multi-pass membrane protein</topology>
    </subcellularLocation>
</comment>
<dbReference type="InterPro" id="IPR050398">
    <property type="entry name" value="HssS/ArlS-like"/>
</dbReference>
<keyword evidence="18" id="KW-1185">Reference proteome</keyword>
<dbReference type="InterPro" id="IPR003594">
    <property type="entry name" value="HATPase_dom"/>
</dbReference>
<dbReference type="Pfam" id="PF02518">
    <property type="entry name" value="HATPase_c"/>
    <property type="match status" value="1"/>
</dbReference>
<gene>
    <name evidence="17" type="ORF">KHM83_06460</name>
</gene>
<evidence type="ECO:0000256" key="8">
    <source>
        <dbReference type="ARBA" id="ARBA00022741"/>
    </source>
</evidence>
<feature type="transmembrane region" description="Helical" evidence="14">
    <location>
        <begin position="169"/>
        <end position="187"/>
    </location>
</feature>
<keyword evidence="9" id="KW-0418">Kinase</keyword>
<evidence type="ECO:0000256" key="6">
    <source>
        <dbReference type="ARBA" id="ARBA00022679"/>
    </source>
</evidence>
<evidence type="ECO:0000256" key="3">
    <source>
        <dbReference type="ARBA" id="ARBA00012438"/>
    </source>
</evidence>
<dbReference type="CDD" id="cd06225">
    <property type="entry name" value="HAMP"/>
    <property type="match status" value="1"/>
</dbReference>
<evidence type="ECO:0000256" key="9">
    <source>
        <dbReference type="ARBA" id="ARBA00022777"/>
    </source>
</evidence>
<dbReference type="InterPro" id="IPR036097">
    <property type="entry name" value="HisK_dim/P_sf"/>
</dbReference>
<dbReference type="Gene3D" id="3.30.565.10">
    <property type="entry name" value="Histidine kinase-like ATPase, C-terminal domain"/>
    <property type="match status" value="1"/>
</dbReference>
<dbReference type="SUPFAM" id="SSF55874">
    <property type="entry name" value="ATPase domain of HSP90 chaperone/DNA topoisomerase II/histidine kinase"/>
    <property type="match status" value="1"/>
</dbReference>
<dbReference type="PRINTS" id="PR00344">
    <property type="entry name" value="BCTRLSENSOR"/>
</dbReference>
<keyword evidence="7 14" id="KW-0812">Transmembrane</keyword>
<comment type="catalytic activity">
    <reaction evidence="1">
        <text>ATP + protein L-histidine = ADP + protein N-phospho-L-histidine.</text>
        <dbReference type="EC" id="2.7.13.3"/>
    </reaction>
</comment>
<dbReference type="EC" id="2.7.13.3" evidence="3"/>
<evidence type="ECO:0000256" key="11">
    <source>
        <dbReference type="ARBA" id="ARBA00022989"/>
    </source>
</evidence>
<evidence type="ECO:0000256" key="13">
    <source>
        <dbReference type="ARBA" id="ARBA00023136"/>
    </source>
</evidence>
<accession>A0ABS5PMA4</accession>
<keyword evidence="5" id="KW-0597">Phosphoprotein</keyword>
<dbReference type="Pfam" id="PF00512">
    <property type="entry name" value="HisKA"/>
    <property type="match status" value="1"/>
</dbReference>
<dbReference type="RefSeq" id="WP_213236133.1">
    <property type="nucleotide sequence ID" value="NZ_JAHBCL010000009.1"/>
</dbReference>
<organism evidence="17 18">
    <name type="scientific">Fusibacter paucivorans</name>
    <dbReference type="NCBI Taxonomy" id="76009"/>
    <lineage>
        <taxon>Bacteria</taxon>
        <taxon>Bacillati</taxon>
        <taxon>Bacillota</taxon>
        <taxon>Clostridia</taxon>
        <taxon>Eubacteriales</taxon>
        <taxon>Eubacteriales Family XII. Incertae Sedis</taxon>
        <taxon>Fusibacter</taxon>
    </lineage>
</organism>
<dbReference type="Gene3D" id="1.10.287.130">
    <property type="match status" value="1"/>
</dbReference>
<dbReference type="InterPro" id="IPR036890">
    <property type="entry name" value="HATPase_C_sf"/>
</dbReference>
<keyword evidence="12" id="KW-0902">Two-component regulatory system</keyword>
<dbReference type="Gene3D" id="6.10.340.10">
    <property type="match status" value="1"/>
</dbReference>
<evidence type="ECO:0000256" key="10">
    <source>
        <dbReference type="ARBA" id="ARBA00022840"/>
    </source>
</evidence>
<keyword evidence="13 14" id="KW-0472">Membrane</keyword>
<dbReference type="SUPFAM" id="SSF47384">
    <property type="entry name" value="Homodimeric domain of signal transducing histidine kinase"/>
    <property type="match status" value="1"/>
</dbReference>
<evidence type="ECO:0000259" key="15">
    <source>
        <dbReference type="PROSITE" id="PS50109"/>
    </source>
</evidence>
<keyword evidence="11 14" id="KW-1133">Transmembrane helix</keyword>
<keyword evidence="4" id="KW-1003">Cell membrane</keyword>
<evidence type="ECO:0000256" key="5">
    <source>
        <dbReference type="ARBA" id="ARBA00022553"/>
    </source>
</evidence>
<evidence type="ECO:0000313" key="18">
    <source>
        <dbReference type="Proteomes" id="UP000746471"/>
    </source>
</evidence>
<dbReference type="PROSITE" id="PS50885">
    <property type="entry name" value="HAMP"/>
    <property type="match status" value="1"/>
</dbReference>
<evidence type="ECO:0000256" key="12">
    <source>
        <dbReference type="ARBA" id="ARBA00023012"/>
    </source>
</evidence>
<name>A0ABS5PMA4_9FIRM</name>
<dbReference type="PANTHER" id="PTHR45528:SF1">
    <property type="entry name" value="SENSOR HISTIDINE KINASE CPXA"/>
    <property type="match status" value="1"/>
</dbReference>
<evidence type="ECO:0000256" key="14">
    <source>
        <dbReference type="SAM" id="Phobius"/>
    </source>
</evidence>
<dbReference type="PROSITE" id="PS50109">
    <property type="entry name" value="HIS_KIN"/>
    <property type="match status" value="1"/>
</dbReference>
<evidence type="ECO:0000256" key="7">
    <source>
        <dbReference type="ARBA" id="ARBA00022692"/>
    </source>
</evidence>
<evidence type="ECO:0000256" key="4">
    <source>
        <dbReference type="ARBA" id="ARBA00022475"/>
    </source>
</evidence>
<keyword evidence="8" id="KW-0547">Nucleotide-binding</keyword>
<comment type="caution">
    <text evidence="17">The sequence shown here is derived from an EMBL/GenBank/DDBJ whole genome shotgun (WGS) entry which is preliminary data.</text>
</comment>
<feature type="domain" description="Histidine kinase" evidence="15">
    <location>
        <begin position="270"/>
        <end position="484"/>
    </location>
</feature>
<dbReference type="InterPro" id="IPR004358">
    <property type="entry name" value="Sig_transdc_His_kin-like_C"/>
</dbReference>
<evidence type="ECO:0000256" key="2">
    <source>
        <dbReference type="ARBA" id="ARBA00004651"/>
    </source>
</evidence>
<evidence type="ECO:0000256" key="1">
    <source>
        <dbReference type="ARBA" id="ARBA00000085"/>
    </source>
</evidence>
<dbReference type="CDD" id="cd00075">
    <property type="entry name" value="HATPase"/>
    <property type="match status" value="1"/>
</dbReference>
<proteinExistence type="predicted"/>
<dbReference type="PANTHER" id="PTHR45528">
    <property type="entry name" value="SENSOR HISTIDINE KINASE CPXA"/>
    <property type="match status" value="1"/>
</dbReference>
<dbReference type="SMART" id="SM00388">
    <property type="entry name" value="HisKA"/>
    <property type="match status" value="1"/>
</dbReference>
<reference evidence="17 18" key="1">
    <citation type="submission" date="2021-05" db="EMBL/GenBank/DDBJ databases">
        <title>Fusibacter ferrireducens sp. nov., an anaerobic, sulfur- and Fe-reducing bacterium isolated from the mangrove sediment.</title>
        <authorList>
            <person name="Qiu D."/>
        </authorList>
    </citation>
    <scope>NUCLEOTIDE SEQUENCE [LARGE SCALE GENOMIC DNA]</scope>
    <source>
        <strain evidence="17 18">DSM 12116</strain>
    </source>
</reference>
<keyword evidence="10" id="KW-0067">ATP-binding</keyword>
<dbReference type="InterPro" id="IPR003661">
    <property type="entry name" value="HisK_dim/P_dom"/>
</dbReference>
<dbReference type="SMART" id="SM00387">
    <property type="entry name" value="HATPase_c"/>
    <property type="match status" value="1"/>
</dbReference>
<dbReference type="InterPro" id="IPR003660">
    <property type="entry name" value="HAMP_dom"/>
</dbReference>
<dbReference type="SMART" id="SM00304">
    <property type="entry name" value="HAMP"/>
    <property type="match status" value="1"/>
</dbReference>
<evidence type="ECO:0000313" key="17">
    <source>
        <dbReference type="EMBL" id="MBS7526313.1"/>
    </source>
</evidence>
<dbReference type="Proteomes" id="UP000746471">
    <property type="component" value="Unassembled WGS sequence"/>
</dbReference>
<dbReference type="InterPro" id="IPR005467">
    <property type="entry name" value="His_kinase_dom"/>
</dbReference>
<sequence>MKQSIKFKTGFFLATILLIAITALSALVLFNIRNYQRQEFERTLMERGEIANDYIKQTYLMESIVDPQAFIHTRAAALVKRFDLISGLRVVLYDRDGEIIADSRSYLPTVAVEKMMPYALDGQNVYVQRGNTVHFLTPLSNTNQQIGVLRYDDDVSAMNAFYGLMTKRLMSMAGIVFVVTLVGAIVFSHPLTKGLAQLTASAAAIEAGRPKEVVRLVRKDELGELSEAIWHMGETIARQMNALHSEQDKLRHAVDDLEAMGQHQKRFIGNVTHEFRTPLTVIKAYADLIQMYESDRELHGEAAAYIQKEVSRLSEMVNRVLRLTAMEHYDFQLKCEVLNLGECLEVAVQHVHGKAQHRGLEMIQAFEPVCVYADREAVMQIAINLLDNAIKYNRPNGRITIRCFEMDQMACLEVADTGVGISESEKTAIFEPFYRIDQSRAGDDESSGIGLALVKGLVEKLGGQITVEDEVTGGTRFTVRMPIA</sequence>
<feature type="transmembrane region" description="Helical" evidence="14">
    <location>
        <begin position="12"/>
        <end position="32"/>
    </location>
</feature>
<dbReference type="CDD" id="cd00082">
    <property type="entry name" value="HisKA"/>
    <property type="match status" value="1"/>
</dbReference>
<keyword evidence="6" id="KW-0808">Transferase</keyword>
<protein>
    <recommendedName>
        <fullName evidence="3">histidine kinase</fullName>
        <ecNumber evidence="3">2.7.13.3</ecNumber>
    </recommendedName>
</protein>
<dbReference type="EMBL" id="JAHBCL010000009">
    <property type="protein sequence ID" value="MBS7526313.1"/>
    <property type="molecule type" value="Genomic_DNA"/>
</dbReference>
<feature type="domain" description="HAMP" evidence="16">
    <location>
        <begin position="189"/>
        <end position="241"/>
    </location>
</feature>